<proteinExistence type="predicted"/>
<gene>
    <name evidence="4" type="ORF">POTOM_005873</name>
</gene>
<dbReference type="InterPro" id="IPR013087">
    <property type="entry name" value="Znf_C2H2_type"/>
</dbReference>
<evidence type="ECO:0000313" key="5">
    <source>
        <dbReference type="Proteomes" id="UP000886885"/>
    </source>
</evidence>
<dbReference type="PROSITE" id="PS00028">
    <property type="entry name" value="ZINC_FINGER_C2H2_1"/>
    <property type="match status" value="1"/>
</dbReference>
<dbReference type="OrthoDB" id="1933825at2759"/>
<accession>A0A8X8AK02</accession>
<dbReference type="GO" id="GO:0008270">
    <property type="term" value="F:zinc ion binding"/>
    <property type="evidence" value="ECO:0007669"/>
    <property type="project" value="UniProtKB-KW"/>
</dbReference>
<keyword evidence="5" id="KW-1185">Reference proteome</keyword>
<evidence type="ECO:0000256" key="2">
    <source>
        <dbReference type="SAM" id="MobiDB-lite"/>
    </source>
</evidence>
<feature type="domain" description="C2H2-type" evidence="3">
    <location>
        <begin position="150"/>
        <end position="177"/>
    </location>
</feature>
<organism evidence="4 5">
    <name type="scientific">Populus tomentosa</name>
    <name type="common">Chinese white poplar</name>
    <dbReference type="NCBI Taxonomy" id="118781"/>
    <lineage>
        <taxon>Eukaryota</taxon>
        <taxon>Viridiplantae</taxon>
        <taxon>Streptophyta</taxon>
        <taxon>Embryophyta</taxon>
        <taxon>Tracheophyta</taxon>
        <taxon>Spermatophyta</taxon>
        <taxon>Magnoliopsida</taxon>
        <taxon>eudicotyledons</taxon>
        <taxon>Gunneridae</taxon>
        <taxon>Pentapetalae</taxon>
        <taxon>rosids</taxon>
        <taxon>fabids</taxon>
        <taxon>Malpighiales</taxon>
        <taxon>Salicaceae</taxon>
        <taxon>Saliceae</taxon>
        <taxon>Populus</taxon>
    </lineage>
</organism>
<evidence type="ECO:0000259" key="3">
    <source>
        <dbReference type="PROSITE" id="PS50157"/>
    </source>
</evidence>
<keyword evidence="1" id="KW-0863">Zinc-finger</keyword>
<name>A0A8X8AK02_POPTO</name>
<keyword evidence="1" id="KW-0862">Zinc</keyword>
<dbReference type="AlphaFoldDB" id="A0A8X8AK02"/>
<protein>
    <recommendedName>
        <fullName evidence="3">C2H2-type domain-containing protein</fullName>
    </recommendedName>
</protein>
<feature type="region of interest" description="Disordered" evidence="2">
    <location>
        <begin position="253"/>
        <end position="275"/>
    </location>
</feature>
<sequence length="275" mass="30900">MDGLLSTKGSNCNQNHLINGHFCMFTFIYEAEPNKLNLISIVKSISVCFPSPTFDLNLQVCRDYSTLSLFISPPHTSKKVQIREDMIFREEAIEIKTLNHRNEMLNSSNSNEGYDDNNPGEWLNLSLGGNSPSTAGDYDSQSRPTSSKVFSCNFCRRKFFSSQALGGHQNAHKRERGAARRYHSQRMMTIMGLPVNSPMARSLGVRPHTLVHKPNRDGTAIAGRFNEASSGFDMSWMPFTVDDTTDLTWPGSFRLDPQPPETSSESLKLDLNLRL</sequence>
<reference evidence="4" key="1">
    <citation type="journal article" date="2020" name="bioRxiv">
        <title>Hybrid origin of Populus tomentosa Carr. identified through genome sequencing and phylogenomic analysis.</title>
        <authorList>
            <person name="An X."/>
            <person name="Gao K."/>
            <person name="Chen Z."/>
            <person name="Li J."/>
            <person name="Yang X."/>
            <person name="Yang X."/>
            <person name="Zhou J."/>
            <person name="Guo T."/>
            <person name="Zhao T."/>
            <person name="Huang S."/>
            <person name="Miao D."/>
            <person name="Khan W.U."/>
            <person name="Rao P."/>
            <person name="Ye M."/>
            <person name="Lei B."/>
            <person name="Liao W."/>
            <person name="Wang J."/>
            <person name="Ji L."/>
            <person name="Li Y."/>
            <person name="Guo B."/>
            <person name="Mustafa N.S."/>
            <person name="Li S."/>
            <person name="Yun Q."/>
            <person name="Keller S.R."/>
            <person name="Mao J."/>
            <person name="Zhang R."/>
            <person name="Strauss S.H."/>
        </authorList>
    </citation>
    <scope>NUCLEOTIDE SEQUENCE</scope>
    <source>
        <strain evidence="4">GM15</strain>
        <tissue evidence="4">Leaf</tissue>
    </source>
</reference>
<dbReference type="EMBL" id="JAAWWB010000002">
    <property type="protein sequence ID" value="KAG6789749.1"/>
    <property type="molecule type" value="Genomic_DNA"/>
</dbReference>
<comment type="caution">
    <text evidence="4">The sequence shown here is derived from an EMBL/GenBank/DDBJ whole genome shotgun (WGS) entry which is preliminary data.</text>
</comment>
<keyword evidence="1" id="KW-0479">Metal-binding</keyword>
<dbReference type="PANTHER" id="PTHR47593:SF8">
    <property type="entry name" value="OS12G0581900 PROTEIN"/>
    <property type="match status" value="1"/>
</dbReference>
<evidence type="ECO:0000313" key="4">
    <source>
        <dbReference type="EMBL" id="KAG6789749.1"/>
    </source>
</evidence>
<dbReference type="InterPro" id="IPR053266">
    <property type="entry name" value="Zinc_finger_protein_7"/>
</dbReference>
<dbReference type="PANTHER" id="PTHR47593">
    <property type="entry name" value="ZINC FINGER PROTEIN 4-LIKE"/>
    <property type="match status" value="1"/>
</dbReference>
<dbReference type="Proteomes" id="UP000886885">
    <property type="component" value="Chromosome 1D"/>
</dbReference>
<dbReference type="PROSITE" id="PS50157">
    <property type="entry name" value="ZINC_FINGER_C2H2_2"/>
    <property type="match status" value="1"/>
</dbReference>
<evidence type="ECO:0000256" key="1">
    <source>
        <dbReference type="PROSITE-ProRule" id="PRU00042"/>
    </source>
</evidence>